<dbReference type="PANTHER" id="PTHR23028">
    <property type="entry name" value="ACETYLTRANSFERASE"/>
    <property type="match status" value="1"/>
</dbReference>
<keyword evidence="1" id="KW-0812">Transmembrane</keyword>
<dbReference type="InterPro" id="IPR002656">
    <property type="entry name" value="Acyl_transf_3_dom"/>
</dbReference>
<keyword evidence="3" id="KW-0808">Transferase</keyword>
<feature type="transmembrane region" description="Helical" evidence="1">
    <location>
        <begin position="163"/>
        <end position="180"/>
    </location>
</feature>
<dbReference type="EMBL" id="ML977314">
    <property type="protein sequence ID" value="KAF2119831.1"/>
    <property type="molecule type" value="Genomic_DNA"/>
</dbReference>
<reference evidence="3" key="1">
    <citation type="journal article" date="2020" name="Stud. Mycol.">
        <title>101 Dothideomycetes genomes: a test case for predicting lifestyles and emergence of pathogens.</title>
        <authorList>
            <person name="Haridas S."/>
            <person name="Albert R."/>
            <person name="Binder M."/>
            <person name="Bloem J."/>
            <person name="Labutti K."/>
            <person name="Salamov A."/>
            <person name="Andreopoulos B."/>
            <person name="Baker S."/>
            <person name="Barry K."/>
            <person name="Bills G."/>
            <person name="Bluhm B."/>
            <person name="Cannon C."/>
            <person name="Castanera R."/>
            <person name="Culley D."/>
            <person name="Daum C."/>
            <person name="Ezra D."/>
            <person name="Gonzalez J."/>
            <person name="Henrissat B."/>
            <person name="Kuo A."/>
            <person name="Liang C."/>
            <person name="Lipzen A."/>
            <person name="Lutzoni F."/>
            <person name="Magnuson J."/>
            <person name="Mondo S."/>
            <person name="Nolan M."/>
            <person name="Ohm R."/>
            <person name="Pangilinan J."/>
            <person name="Park H.-J."/>
            <person name="Ramirez L."/>
            <person name="Alfaro M."/>
            <person name="Sun H."/>
            <person name="Tritt A."/>
            <person name="Yoshinaga Y."/>
            <person name="Zwiers L.-H."/>
            <person name="Turgeon B."/>
            <person name="Goodwin S."/>
            <person name="Spatafora J."/>
            <person name="Crous P."/>
            <person name="Grigoriev I."/>
        </authorList>
    </citation>
    <scope>NUCLEOTIDE SEQUENCE</scope>
    <source>
        <strain evidence="3">CBS 627.86</strain>
    </source>
</reference>
<keyword evidence="3" id="KW-0012">Acyltransferase</keyword>
<dbReference type="AlphaFoldDB" id="A0A6A5ZNL7"/>
<feature type="transmembrane region" description="Helical" evidence="1">
    <location>
        <begin position="110"/>
        <end position="132"/>
    </location>
</feature>
<feature type="domain" description="Acyltransferase 3" evidence="2">
    <location>
        <begin position="61"/>
        <end position="427"/>
    </location>
</feature>
<name>A0A6A5ZNL7_9PLEO</name>
<dbReference type="GO" id="GO:0016747">
    <property type="term" value="F:acyltransferase activity, transferring groups other than amino-acyl groups"/>
    <property type="evidence" value="ECO:0007669"/>
    <property type="project" value="InterPro"/>
</dbReference>
<gene>
    <name evidence="3" type="ORF">BDV96DRAFT_641709</name>
</gene>
<dbReference type="InterPro" id="IPR050879">
    <property type="entry name" value="Acyltransferase_3"/>
</dbReference>
<dbReference type="Proteomes" id="UP000799770">
    <property type="component" value="Unassembled WGS sequence"/>
</dbReference>
<evidence type="ECO:0000313" key="3">
    <source>
        <dbReference type="EMBL" id="KAF2119831.1"/>
    </source>
</evidence>
<dbReference type="PANTHER" id="PTHR23028:SF134">
    <property type="entry name" value="PUTATIVE (AFU_ORTHOLOGUE AFUA_4G08520)-RELATED"/>
    <property type="match status" value="1"/>
</dbReference>
<feature type="transmembrane region" description="Helical" evidence="1">
    <location>
        <begin position="368"/>
        <end position="389"/>
    </location>
</feature>
<feature type="transmembrane region" description="Helical" evidence="1">
    <location>
        <begin position="409"/>
        <end position="430"/>
    </location>
</feature>
<keyword evidence="1" id="KW-1133">Transmembrane helix</keyword>
<organism evidence="3 4">
    <name type="scientific">Lophiotrema nucula</name>
    <dbReference type="NCBI Taxonomy" id="690887"/>
    <lineage>
        <taxon>Eukaryota</taxon>
        <taxon>Fungi</taxon>
        <taxon>Dikarya</taxon>
        <taxon>Ascomycota</taxon>
        <taxon>Pezizomycotina</taxon>
        <taxon>Dothideomycetes</taxon>
        <taxon>Pleosporomycetidae</taxon>
        <taxon>Pleosporales</taxon>
        <taxon>Lophiotremataceae</taxon>
        <taxon>Lophiotrema</taxon>
    </lineage>
</organism>
<protein>
    <submittedName>
        <fullName evidence="3">Acyltransferase family-domain-containing protein</fullName>
    </submittedName>
</protein>
<feature type="transmembrane region" description="Helical" evidence="1">
    <location>
        <begin position="475"/>
        <end position="495"/>
    </location>
</feature>
<accession>A0A6A5ZNL7</accession>
<evidence type="ECO:0000259" key="2">
    <source>
        <dbReference type="Pfam" id="PF01757"/>
    </source>
</evidence>
<sequence>MLSVEVAHDRLPSEKTFLPAPVSFALPRIKSIPRRTVQFLVPSFLSRNDSQLQAVARPTDFLDGLRGYAAFAVFLYHFIMPEHPNAHFGYGGDNPKNKGTKDHFITQLPVIRLVFTGQACVFLFFVISGVSISLKPVSLVRAQCFPELLDALASATFRRACRLYLPCLAALLLVLIFDCGRGFDHAHRLQQDWPFPGHSIAVPQKYNTTTEVIADWTSFVFHWADPLQQTKYPTDMPYSSQLWTIPVEFRCSLISFVSILGLARTRSTVRIGILIAMAVFFHLKRHPETPLFLAGTVLAELFLIRLEKNVDSTGHQECRSEKSRNTAMFALGLLLLSYPRKGGDRAVFSAPLFKIAALIVGDQGKFPLYFWTTIGAVIVVYSVSCSPSLQRLFITPLGRYLGKISFALYLVHQAMIVVFGYRNILFWWSVTGKETTMHLRIRQDSFSNKAEIAEINAQLELSPLERAQAVQRRRLWLGFHLLSFPLLAYYTLVIWELCDRDAAAERAREAEFAKWAATPAGQQFLRDEEGIFY</sequence>
<proteinExistence type="predicted"/>
<dbReference type="OrthoDB" id="5819582at2759"/>
<dbReference type="Pfam" id="PF01757">
    <property type="entry name" value="Acyl_transf_3"/>
    <property type="match status" value="1"/>
</dbReference>
<evidence type="ECO:0000313" key="4">
    <source>
        <dbReference type="Proteomes" id="UP000799770"/>
    </source>
</evidence>
<evidence type="ECO:0000256" key="1">
    <source>
        <dbReference type="SAM" id="Phobius"/>
    </source>
</evidence>
<keyword evidence="1" id="KW-0472">Membrane</keyword>
<keyword evidence="4" id="KW-1185">Reference proteome</keyword>